<evidence type="ECO:0000313" key="2">
    <source>
        <dbReference type="EMBL" id="MBN9672636.1"/>
    </source>
</evidence>
<keyword evidence="1" id="KW-0472">Membrane</keyword>
<protein>
    <submittedName>
        <fullName evidence="2">Uncharacterized protein</fullName>
    </submittedName>
</protein>
<feature type="transmembrane region" description="Helical" evidence="1">
    <location>
        <begin position="41"/>
        <end position="61"/>
    </location>
</feature>
<evidence type="ECO:0000256" key="1">
    <source>
        <dbReference type="SAM" id="Phobius"/>
    </source>
</evidence>
<dbReference type="Proteomes" id="UP000664096">
    <property type="component" value="Unassembled WGS sequence"/>
</dbReference>
<evidence type="ECO:0000313" key="3">
    <source>
        <dbReference type="Proteomes" id="UP000664096"/>
    </source>
</evidence>
<comment type="caution">
    <text evidence="2">The sequence shown here is derived from an EMBL/GenBank/DDBJ whole genome shotgun (WGS) entry which is preliminary data.</text>
</comment>
<proteinExistence type="predicted"/>
<sequence>MILFLLVPAFLLYTGVASVFLILSSMELLENNMSSPVRLAGAFATSVFWPVTLAGMSLYVLMLPQIRRFKSAEKQSSFRLSHRPH</sequence>
<keyword evidence="1" id="KW-0812">Transmembrane</keyword>
<dbReference type="RefSeq" id="WP_207142496.1">
    <property type="nucleotide sequence ID" value="NZ_JAEKJZ010000005.1"/>
</dbReference>
<reference evidence="2" key="1">
    <citation type="submission" date="2020-12" db="EMBL/GenBank/DDBJ databases">
        <title>Oil enriched cultivation method for isolating marine PHA-producing bacteria.</title>
        <authorList>
            <person name="Zheng W."/>
            <person name="Yu S."/>
            <person name="Huang Y."/>
        </authorList>
    </citation>
    <scope>NUCLEOTIDE SEQUENCE</scope>
    <source>
        <strain evidence="2">SY-2-12</strain>
    </source>
</reference>
<dbReference type="EMBL" id="JAEKJZ010000005">
    <property type="protein sequence ID" value="MBN9672636.1"/>
    <property type="molecule type" value="Genomic_DNA"/>
</dbReference>
<name>A0A939EH50_9HYPH</name>
<dbReference type="AlphaFoldDB" id="A0A939EH50"/>
<gene>
    <name evidence="2" type="ORF">JF539_19940</name>
</gene>
<accession>A0A939EH50</accession>
<keyword evidence="1" id="KW-1133">Transmembrane helix</keyword>
<organism evidence="2 3">
    <name type="scientific">Roseibium aggregatum</name>
    <dbReference type="NCBI Taxonomy" id="187304"/>
    <lineage>
        <taxon>Bacteria</taxon>
        <taxon>Pseudomonadati</taxon>
        <taxon>Pseudomonadota</taxon>
        <taxon>Alphaproteobacteria</taxon>
        <taxon>Hyphomicrobiales</taxon>
        <taxon>Stappiaceae</taxon>
        <taxon>Roseibium</taxon>
    </lineage>
</organism>